<keyword evidence="3 10" id="KW-0479">Metal-binding</keyword>
<keyword evidence="9 10" id="KW-0342">GTP-binding</keyword>
<keyword evidence="7 10" id="KW-0862">Zinc</keyword>
<feature type="domain" description="EngC GTPase" evidence="11">
    <location>
        <begin position="110"/>
        <end position="257"/>
    </location>
</feature>
<organism evidence="13 14">
    <name type="scientific">Paenibacillus foliorum</name>
    <dbReference type="NCBI Taxonomy" id="2654974"/>
    <lineage>
        <taxon>Bacteria</taxon>
        <taxon>Bacillati</taxon>
        <taxon>Bacillota</taxon>
        <taxon>Bacilli</taxon>
        <taxon>Bacillales</taxon>
        <taxon>Paenibacillaceae</taxon>
        <taxon>Paenibacillus</taxon>
    </lineage>
</organism>
<dbReference type="Gene3D" id="3.40.50.300">
    <property type="entry name" value="P-loop containing nucleotide triphosphate hydrolases"/>
    <property type="match status" value="1"/>
</dbReference>
<dbReference type="GO" id="GO:0003924">
    <property type="term" value="F:GTPase activity"/>
    <property type="evidence" value="ECO:0007669"/>
    <property type="project" value="UniProtKB-UniRule"/>
</dbReference>
<evidence type="ECO:0000256" key="7">
    <source>
        <dbReference type="ARBA" id="ARBA00022833"/>
    </source>
</evidence>
<evidence type="ECO:0000259" key="11">
    <source>
        <dbReference type="PROSITE" id="PS50936"/>
    </source>
</evidence>
<feature type="binding site" evidence="10">
    <location>
        <position position="289"/>
    </location>
    <ligand>
        <name>Zn(2+)</name>
        <dbReference type="ChEBI" id="CHEBI:29105"/>
    </ligand>
</feature>
<protein>
    <recommendedName>
        <fullName evidence="10">Small ribosomal subunit biogenesis GTPase RsgA</fullName>
        <ecNumber evidence="10">3.6.1.-</ecNumber>
    </recommendedName>
</protein>
<dbReference type="AlphaFoldDB" id="A0A972GYR8"/>
<feature type="binding site" evidence="10">
    <location>
        <position position="282"/>
    </location>
    <ligand>
        <name>Zn(2+)</name>
        <dbReference type="ChEBI" id="CHEBI:29105"/>
    </ligand>
</feature>
<comment type="cofactor">
    <cofactor evidence="10">
        <name>Zn(2+)</name>
        <dbReference type="ChEBI" id="CHEBI:29105"/>
    </cofactor>
    <text evidence="10">Binds 1 zinc ion per subunit.</text>
</comment>
<gene>
    <name evidence="10 13" type="primary">rsgA</name>
    <name evidence="13" type="ORF">GC093_24060</name>
</gene>
<evidence type="ECO:0000256" key="8">
    <source>
        <dbReference type="ARBA" id="ARBA00022884"/>
    </source>
</evidence>
<keyword evidence="6 10" id="KW-0378">Hydrolase</keyword>
<name>A0A972GYR8_9BACL</name>
<dbReference type="GO" id="GO:0042274">
    <property type="term" value="P:ribosomal small subunit biogenesis"/>
    <property type="evidence" value="ECO:0007669"/>
    <property type="project" value="UniProtKB-UniRule"/>
</dbReference>
<evidence type="ECO:0000256" key="2">
    <source>
        <dbReference type="ARBA" id="ARBA00022517"/>
    </source>
</evidence>
<dbReference type="InterPro" id="IPR027417">
    <property type="entry name" value="P-loop_NTPase"/>
</dbReference>
<dbReference type="InterPro" id="IPR030378">
    <property type="entry name" value="G_CP_dom"/>
</dbReference>
<keyword evidence="14" id="KW-1185">Reference proteome</keyword>
<accession>A0A972GYR8</accession>
<keyword evidence="4 10" id="KW-0699">rRNA-binding</keyword>
<keyword evidence="8 10" id="KW-0694">RNA-binding</keyword>
<dbReference type="InterPro" id="IPR004881">
    <property type="entry name" value="Ribosome_biogen_GTPase_RsgA"/>
</dbReference>
<dbReference type="PROSITE" id="PS50936">
    <property type="entry name" value="ENGC_GTPASE"/>
    <property type="match status" value="1"/>
</dbReference>
<evidence type="ECO:0000256" key="5">
    <source>
        <dbReference type="ARBA" id="ARBA00022741"/>
    </source>
</evidence>
<dbReference type="CDD" id="cd01854">
    <property type="entry name" value="YjeQ_EngC"/>
    <property type="match status" value="1"/>
</dbReference>
<keyword evidence="2 10" id="KW-0690">Ribosome biogenesis</keyword>
<evidence type="ECO:0000313" key="13">
    <source>
        <dbReference type="EMBL" id="NOU96272.1"/>
    </source>
</evidence>
<evidence type="ECO:0000259" key="12">
    <source>
        <dbReference type="PROSITE" id="PS51721"/>
    </source>
</evidence>
<keyword evidence="5 10" id="KW-0547">Nucleotide-binding</keyword>
<dbReference type="EMBL" id="WHOD01000095">
    <property type="protein sequence ID" value="NOU96272.1"/>
    <property type="molecule type" value="Genomic_DNA"/>
</dbReference>
<dbReference type="HAMAP" id="MF_01820">
    <property type="entry name" value="GTPase_RsgA"/>
    <property type="match status" value="1"/>
</dbReference>
<feature type="binding site" evidence="10">
    <location>
        <begin position="201"/>
        <end position="209"/>
    </location>
    <ligand>
        <name>GTP</name>
        <dbReference type="ChEBI" id="CHEBI:37565"/>
    </ligand>
</feature>
<dbReference type="InterPro" id="IPR010914">
    <property type="entry name" value="RsgA_GTPase_dom"/>
</dbReference>
<feature type="domain" description="CP-type G" evidence="12">
    <location>
        <begin position="102"/>
        <end position="259"/>
    </location>
</feature>
<evidence type="ECO:0000256" key="1">
    <source>
        <dbReference type="ARBA" id="ARBA00022490"/>
    </source>
</evidence>
<dbReference type="Pfam" id="PF03193">
    <property type="entry name" value="RsgA_GTPase"/>
    <property type="match status" value="1"/>
</dbReference>
<dbReference type="GO" id="GO:0005525">
    <property type="term" value="F:GTP binding"/>
    <property type="evidence" value="ECO:0007669"/>
    <property type="project" value="UniProtKB-UniRule"/>
</dbReference>
<feature type="binding site" evidence="10">
    <location>
        <begin position="149"/>
        <end position="152"/>
    </location>
    <ligand>
        <name>GTP</name>
        <dbReference type="ChEBI" id="CHEBI:37565"/>
    </ligand>
</feature>
<comment type="similarity">
    <text evidence="10">Belongs to the TRAFAC class YlqF/YawG GTPase family. RsgA subfamily.</text>
</comment>
<dbReference type="SUPFAM" id="SSF52540">
    <property type="entry name" value="P-loop containing nucleoside triphosphate hydrolases"/>
    <property type="match status" value="1"/>
</dbReference>
<dbReference type="EC" id="3.6.1.-" evidence="10"/>
<evidence type="ECO:0000256" key="3">
    <source>
        <dbReference type="ARBA" id="ARBA00022723"/>
    </source>
</evidence>
<feature type="binding site" evidence="10">
    <location>
        <position position="287"/>
    </location>
    <ligand>
        <name>Zn(2+)</name>
        <dbReference type="ChEBI" id="CHEBI:29105"/>
    </ligand>
</feature>
<keyword evidence="1 10" id="KW-0963">Cytoplasm</keyword>
<dbReference type="NCBIfam" id="TIGR00157">
    <property type="entry name" value="ribosome small subunit-dependent GTPase A"/>
    <property type="match status" value="1"/>
</dbReference>
<dbReference type="PANTHER" id="PTHR32120:SF10">
    <property type="entry name" value="SMALL RIBOSOMAL SUBUNIT BIOGENESIS GTPASE RSGA"/>
    <property type="match status" value="1"/>
</dbReference>
<evidence type="ECO:0000256" key="9">
    <source>
        <dbReference type="ARBA" id="ARBA00023134"/>
    </source>
</evidence>
<dbReference type="RefSeq" id="WP_171654503.1">
    <property type="nucleotide sequence ID" value="NZ_WHOD01000095.1"/>
</dbReference>
<dbReference type="Proteomes" id="UP000641588">
    <property type="component" value="Unassembled WGS sequence"/>
</dbReference>
<evidence type="ECO:0000256" key="10">
    <source>
        <dbReference type="HAMAP-Rule" id="MF_01820"/>
    </source>
</evidence>
<dbReference type="Gene3D" id="1.10.40.50">
    <property type="entry name" value="Probable gtpase engc, domain 3"/>
    <property type="match status" value="1"/>
</dbReference>
<evidence type="ECO:0000256" key="4">
    <source>
        <dbReference type="ARBA" id="ARBA00022730"/>
    </source>
</evidence>
<comment type="caution">
    <text evidence="13">The sequence shown here is derived from an EMBL/GenBank/DDBJ whole genome shotgun (WGS) entry which is preliminary data.</text>
</comment>
<proteinExistence type="inferred from homology"/>
<feature type="binding site" evidence="10">
    <location>
        <position position="295"/>
    </location>
    <ligand>
        <name>Zn(2+)</name>
        <dbReference type="ChEBI" id="CHEBI:29105"/>
    </ligand>
</feature>
<dbReference type="PROSITE" id="PS51721">
    <property type="entry name" value="G_CP"/>
    <property type="match status" value="1"/>
</dbReference>
<dbReference type="GO" id="GO:0005737">
    <property type="term" value="C:cytoplasm"/>
    <property type="evidence" value="ECO:0007669"/>
    <property type="project" value="UniProtKB-SubCell"/>
</dbReference>
<dbReference type="GO" id="GO:0019843">
    <property type="term" value="F:rRNA binding"/>
    <property type="evidence" value="ECO:0007669"/>
    <property type="project" value="UniProtKB-KW"/>
</dbReference>
<comment type="subunit">
    <text evidence="10">Monomer. Associates with 30S ribosomal subunit, binds 16S rRNA.</text>
</comment>
<sequence length="353" mass="39699">MENNKSLEAYGYQPFFANQDTEGYSIGRVALEHKHLYRIYTEDGEWLGELSGKTRYEAVRREDYPAVGDWVKMTKLLGEQRAIIHGVLERKSKFSRKATGPTTEEQIVATNVDRVFLVMALNRDFNVRRLERYLVLAYESGAAPEIVLTKKDLCEDLEARLREVETIAFGVPVYSVNSLADDGIEQIAASLRPGETIALLGSSGAGKSTLLNSLYGGQRQKTGGVRDGDDRGKHTTTHRELVVLPSGALIIDTPGMRELQLWEGSESMGAAFHDVEELAAGCRYTDCRHKQEPDCMIRSSLADGTLSQERLTSYIKLQKELAYNERKIDAGAARAEKERWKKIHKRMRDNSNH</sequence>
<comment type="subcellular location">
    <subcellularLocation>
        <location evidence="10">Cytoplasm</location>
    </subcellularLocation>
</comment>
<dbReference type="PANTHER" id="PTHR32120">
    <property type="entry name" value="SMALL RIBOSOMAL SUBUNIT BIOGENESIS GTPASE RSGA"/>
    <property type="match status" value="1"/>
</dbReference>
<comment type="function">
    <text evidence="10">One of several proteins that assist in the late maturation steps of the functional core of the 30S ribosomal subunit. Helps release RbfA from mature subunits. May play a role in the assembly of ribosomal proteins into the subunit. Circularly permuted GTPase that catalyzes slow GTP hydrolysis, GTPase activity is stimulated by the 30S ribosomal subunit.</text>
</comment>
<evidence type="ECO:0000313" key="14">
    <source>
        <dbReference type="Proteomes" id="UP000641588"/>
    </source>
</evidence>
<evidence type="ECO:0000256" key="6">
    <source>
        <dbReference type="ARBA" id="ARBA00022801"/>
    </source>
</evidence>
<dbReference type="GO" id="GO:0046872">
    <property type="term" value="F:metal ion binding"/>
    <property type="evidence" value="ECO:0007669"/>
    <property type="project" value="UniProtKB-KW"/>
</dbReference>
<reference evidence="13" key="1">
    <citation type="submission" date="2019-10" db="EMBL/GenBank/DDBJ databases">
        <title>Description of Paenibacillus glebae sp. nov.</title>
        <authorList>
            <person name="Carlier A."/>
            <person name="Qi S."/>
        </authorList>
    </citation>
    <scope>NUCLEOTIDE SEQUENCE</scope>
    <source>
        <strain evidence="13">LMG 31456</strain>
    </source>
</reference>